<keyword evidence="1" id="KW-0812">Transmembrane</keyword>
<evidence type="ECO:0000256" key="1">
    <source>
        <dbReference type="SAM" id="Phobius"/>
    </source>
</evidence>
<protein>
    <submittedName>
        <fullName evidence="2">Uncharacterized protein</fullName>
    </submittedName>
</protein>
<dbReference type="EMBL" id="CP030763">
    <property type="protein sequence ID" value="AXA44487.1"/>
    <property type="molecule type" value="Genomic_DNA"/>
</dbReference>
<dbReference type="AlphaFoldDB" id="A0A2Z4YSM8"/>
<sequence length="178" mass="18279">MDATETLTPPIPLRRGSGRIAALLGLVALADFLIFGQQPGINLFLFALAVCAGILLSAGKIRAPSMAALLFGFSVLASAPLLEAPSLAGTSLCFSELIAVALVGARLMPRSLTGLPLVFLRFGPEQGNIIKRADQFPGSIAVNAACAMTSAMRLDSAGSEAARARVTPPLSMASSKIA</sequence>
<feature type="transmembrane region" description="Helical" evidence="1">
    <location>
        <begin position="41"/>
        <end position="59"/>
    </location>
</feature>
<reference evidence="2 3" key="1">
    <citation type="submission" date="2018-07" db="EMBL/GenBank/DDBJ databases">
        <title>Rhizobium leguminosarum strain:ATCC 14479 Genome sequencing and assembly.</title>
        <authorList>
            <person name="Chakraborty R."/>
        </authorList>
    </citation>
    <scope>NUCLEOTIDE SEQUENCE [LARGE SCALE GENOMIC DNA]</scope>
    <source>
        <strain evidence="2 3">ATCC 14479</strain>
        <plasmid evidence="3">Plasmid unnamed3</plasmid>
    </source>
</reference>
<evidence type="ECO:0000313" key="3">
    <source>
        <dbReference type="Proteomes" id="UP000251166"/>
    </source>
</evidence>
<gene>
    <name evidence="2" type="ORF">DLJ82_6516</name>
</gene>
<keyword evidence="1" id="KW-0472">Membrane</keyword>
<name>A0A2Z4YSM8_RHILE</name>
<evidence type="ECO:0000313" key="2">
    <source>
        <dbReference type="EMBL" id="AXA44487.1"/>
    </source>
</evidence>
<keyword evidence="1" id="KW-1133">Transmembrane helix</keyword>
<organism evidence="2 3">
    <name type="scientific">Rhizobium leguminosarum</name>
    <dbReference type="NCBI Taxonomy" id="384"/>
    <lineage>
        <taxon>Bacteria</taxon>
        <taxon>Pseudomonadati</taxon>
        <taxon>Pseudomonadota</taxon>
        <taxon>Alphaproteobacteria</taxon>
        <taxon>Hyphomicrobiales</taxon>
        <taxon>Rhizobiaceae</taxon>
        <taxon>Rhizobium/Agrobacterium group</taxon>
        <taxon>Rhizobium</taxon>
    </lineage>
</organism>
<geneLocation type="plasmid" evidence="2 3">
    <name>unnamed3</name>
</geneLocation>
<accession>A0A2Z4YSM8</accession>
<proteinExistence type="predicted"/>
<dbReference type="Proteomes" id="UP000251166">
    <property type="component" value="Plasmid unnamed3"/>
</dbReference>
<keyword evidence="2" id="KW-0614">Plasmid</keyword>